<dbReference type="RefSeq" id="WP_106771118.1">
    <property type="nucleotide sequence ID" value="NZ_PXYK01000004.1"/>
</dbReference>
<dbReference type="PANTHER" id="PTHR34989:SF1">
    <property type="entry name" value="PROTEIN HDED"/>
    <property type="match status" value="1"/>
</dbReference>
<dbReference type="InterPro" id="IPR052712">
    <property type="entry name" value="Acid_resist_chaperone_HdeD"/>
</dbReference>
<feature type="transmembrane region" description="Helical" evidence="1">
    <location>
        <begin position="123"/>
        <end position="145"/>
    </location>
</feature>
<dbReference type="Pfam" id="PF03729">
    <property type="entry name" value="DUF308"/>
    <property type="match status" value="1"/>
</dbReference>
<dbReference type="Proteomes" id="UP000241229">
    <property type="component" value="Unassembled WGS sequence"/>
</dbReference>
<organism evidence="2 3">
    <name type="scientific">Kumtagia ephedrae</name>
    <dbReference type="NCBI Taxonomy" id="2116701"/>
    <lineage>
        <taxon>Bacteria</taxon>
        <taxon>Pseudomonadati</taxon>
        <taxon>Pseudomonadota</taxon>
        <taxon>Alphaproteobacteria</taxon>
        <taxon>Hyphomicrobiales</taxon>
        <taxon>Phyllobacteriaceae</taxon>
        <taxon>Kumtagia</taxon>
    </lineage>
</organism>
<keyword evidence="1" id="KW-0812">Transmembrane</keyword>
<feature type="transmembrane region" description="Helical" evidence="1">
    <location>
        <begin position="95"/>
        <end position="116"/>
    </location>
</feature>
<evidence type="ECO:0008006" key="4">
    <source>
        <dbReference type="Google" id="ProtNLM"/>
    </source>
</evidence>
<keyword evidence="3" id="KW-1185">Reference proteome</keyword>
<reference evidence="2 3" key="1">
    <citation type="submission" date="2018-03" db="EMBL/GenBank/DDBJ databases">
        <title>The draft genome of Mesorhizobium sp. 6GN-30.</title>
        <authorList>
            <person name="Liu L."/>
            <person name="Li L."/>
            <person name="Wang T."/>
            <person name="Zhang X."/>
            <person name="Liang L."/>
        </authorList>
    </citation>
    <scope>NUCLEOTIDE SEQUENCE [LARGE SCALE GENOMIC DNA]</scope>
    <source>
        <strain evidence="2 3">6GN30</strain>
    </source>
</reference>
<dbReference type="EMBL" id="PXYK01000004">
    <property type="protein sequence ID" value="PSJ64373.1"/>
    <property type="molecule type" value="Genomic_DNA"/>
</dbReference>
<dbReference type="OrthoDB" id="9815400at2"/>
<evidence type="ECO:0000313" key="2">
    <source>
        <dbReference type="EMBL" id="PSJ64373.1"/>
    </source>
</evidence>
<dbReference type="AlphaFoldDB" id="A0A2P7SPH9"/>
<comment type="caution">
    <text evidence="2">The sequence shown here is derived from an EMBL/GenBank/DDBJ whole genome shotgun (WGS) entry which is preliminary data.</text>
</comment>
<dbReference type="GO" id="GO:0005886">
    <property type="term" value="C:plasma membrane"/>
    <property type="evidence" value="ECO:0007669"/>
    <property type="project" value="TreeGrafter"/>
</dbReference>
<evidence type="ECO:0000256" key="1">
    <source>
        <dbReference type="SAM" id="Phobius"/>
    </source>
</evidence>
<gene>
    <name evidence="2" type="ORF">C7I84_05315</name>
</gene>
<accession>A0A2P7SPH9</accession>
<keyword evidence="1" id="KW-0472">Membrane</keyword>
<proteinExistence type="predicted"/>
<dbReference type="PANTHER" id="PTHR34989">
    <property type="entry name" value="PROTEIN HDED"/>
    <property type="match status" value="1"/>
</dbReference>
<feature type="transmembrane region" description="Helical" evidence="1">
    <location>
        <begin position="12"/>
        <end position="33"/>
    </location>
</feature>
<feature type="transmembrane region" description="Helical" evidence="1">
    <location>
        <begin position="39"/>
        <end position="58"/>
    </location>
</feature>
<evidence type="ECO:0000313" key="3">
    <source>
        <dbReference type="Proteomes" id="UP000241229"/>
    </source>
</evidence>
<name>A0A2P7SPH9_9HYPH</name>
<protein>
    <recommendedName>
        <fullName evidence="4">HdeD family acid-resistance protein</fullName>
    </recommendedName>
</protein>
<sequence>MATGEQVQRLKSSWIWLAILGVISLIGGVLALANPFAATFAAVLLAGWTFLLFGILQIIQAFSVKDWPGFLWSLLLGVLTAAVGVSLLANPLAGAVSLTMLVAVLFVVLGVVKVMYAFSLRPVSGWVFALISGLLSILLGIVIFADYPWAATTVLGILLAVELLSNGVFLLMVAFGLRSA</sequence>
<keyword evidence="1" id="KW-1133">Transmembrane helix</keyword>
<feature type="transmembrane region" description="Helical" evidence="1">
    <location>
        <begin position="70"/>
        <end position="89"/>
    </location>
</feature>
<dbReference type="InterPro" id="IPR005325">
    <property type="entry name" value="DUF308_memb"/>
</dbReference>
<feature type="transmembrane region" description="Helical" evidence="1">
    <location>
        <begin position="151"/>
        <end position="177"/>
    </location>
</feature>